<name>A0A8J2N466_9PLEO</name>
<comment type="caution">
    <text evidence="2">The sequence shown here is derived from an EMBL/GenBank/DDBJ whole genome shotgun (WGS) entry which is preliminary data.</text>
</comment>
<organism evidence="2 3">
    <name type="scientific">Alternaria atra</name>
    <dbReference type="NCBI Taxonomy" id="119953"/>
    <lineage>
        <taxon>Eukaryota</taxon>
        <taxon>Fungi</taxon>
        <taxon>Dikarya</taxon>
        <taxon>Ascomycota</taxon>
        <taxon>Pezizomycotina</taxon>
        <taxon>Dothideomycetes</taxon>
        <taxon>Pleosporomycetidae</taxon>
        <taxon>Pleosporales</taxon>
        <taxon>Pleosporineae</taxon>
        <taxon>Pleosporaceae</taxon>
        <taxon>Alternaria</taxon>
        <taxon>Alternaria sect. Ulocladioides</taxon>
    </lineage>
</organism>
<gene>
    <name evidence="2" type="ORF">ALTATR162_LOCUS3407</name>
</gene>
<dbReference type="RefSeq" id="XP_043166948.1">
    <property type="nucleotide sequence ID" value="XM_043311013.1"/>
</dbReference>
<protein>
    <submittedName>
        <fullName evidence="2">Uncharacterized protein</fullName>
    </submittedName>
</protein>
<keyword evidence="1" id="KW-0732">Signal</keyword>
<dbReference type="Proteomes" id="UP000676310">
    <property type="component" value="Unassembled WGS sequence"/>
</dbReference>
<evidence type="ECO:0000313" key="2">
    <source>
        <dbReference type="EMBL" id="CAG5153973.1"/>
    </source>
</evidence>
<feature type="chain" id="PRO_5035161979" evidence="1">
    <location>
        <begin position="18"/>
        <end position="194"/>
    </location>
</feature>
<feature type="signal peptide" evidence="1">
    <location>
        <begin position="1"/>
        <end position="17"/>
    </location>
</feature>
<dbReference type="EMBL" id="CAJRGZ010000016">
    <property type="protein sequence ID" value="CAG5153973.1"/>
    <property type="molecule type" value="Genomic_DNA"/>
</dbReference>
<keyword evidence="3" id="KW-1185">Reference proteome</keyword>
<dbReference type="GeneID" id="67014960"/>
<sequence>MKFAILAFTILVTQAVAQDYNVQSNGFRLILKSLTNDTLNDHALGACHQGAAQEGLCLMNDTLATPARPYTTFYHNTTSHNHGNLKNANDTAGVLNWSLNYNNGAGSVFSAMALHYSQTPCLMDMIFAPHNSSYQMVYFAEGSSSMYIAVGLNDTGSTPASPYHQSRSLVWNMDFIMLPQDPTCSWVGVQRVWV</sequence>
<reference evidence="2" key="1">
    <citation type="submission" date="2021-05" db="EMBL/GenBank/DDBJ databases">
        <authorList>
            <person name="Stam R."/>
        </authorList>
    </citation>
    <scope>NUCLEOTIDE SEQUENCE</scope>
    <source>
        <strain evidence="2">CS162</strain>
    </source>
</reference>
<accession>A0A8J2N466</accession>
<evidence type="ECO:0000313" key="3">
    <source>
        <dbReference type="Proteomes" id="UP000676310"/>
    </source>
</evidence>
<evidence type="ECO:0000256" key="1">
    <source>
        <dbReference type="SAM" id="SignalP"/>
    </source>
</evidence>
<dbReference type="AlphaFoldDB" id="A0A8J2N466"/>
<proteinExistence type="predicted"/>
<dbReference type="OrthoDB" id="3515453at2759"/>